<evidence type="ECO:0000313" key="4">
    <source>
        <dbReference type="Proteomes" id="UP000593564"/>
    </source>
</evidence>
<dbReference type="AlphaFoldDB" id="A0A7J7GX10"/>
<keyword evidence="2" id="KW-0472">Membrane</keyword>
<comment type="caution">
    <text evidence="3">The sequence shown here is derived from an EMBL/GenBank/DDBJ whole genome shotgun (WGS) entry which is preliminary data.</text>
</comment>
<keyword evidence="2" id="KW-1133">Transmembrane helix</keyword>
<evidence type="ECO:0000313" key="3">
    <source>
        <dbReference type="EMBL" id="KAF5944805.1"/>
    </source>
</evidence>
<gene>
    <name evidence="3" type="ORF">HYC85_018882</name>
</gene>
<feature type="transmembrane region" description="Helical" evidence="2">
    <location>
        <begin position="29"/>
        <end position="51"/>
    </location>
</feature>
<dbReference type="PANTHER" id="PTHR36350">
    <property type="entry name" value="TRANSMEMBRANE PROTEIN"/>
    <property type="match status" value="1"/>
</dbReference>
<protein>
    <submittedName>
        <fullName evidence="3">Uncharacterized protein</fullName>
    </submittedName>
</protein>
<dbReference type="Proteomes" id="UP000593564">
    <property type="component" value="Unassembled WGS sequence"/>
</dbReference>
<name>A0A7J7GX10_CAMSI</name>
<reference evidence="3 4" key="2">
    <citation type="submission" date="2020-07" db="EMBL/GenBank/DDBJ databases">
        <title>Genome assembly of wild tea tree DASZ reveals pedigree and selection history of tea varieties.</title>
        <authorList>
            <person name="Zhang W."/>
        </authorList>
    </citation>
    <scope>NUCLEOTIDE SEQUENCE [LARGE SCALE GENOMIC DNA]</scope>
    <source>
        <strain evidence="4">cv. G240</strain>
        <tissue evidence="3">Leaf</tissue>
    </source>
</reference>
<evidence type="ECO:0000256" key="1">
    <source>
        <dbReference type="SAM" id="MobiDB-lite"/>
    </source>
</evidence>
<dbReference type="EMBL" id="JACBKZ010000008">
    <property type="protein sequence ID" value="KAF5944805.1"/>
    <property type="molecule type" value="Genomic_DNA"/>
</dbReference>
<keyword evidence="2" id="KW-0812">Transmembrane</keyword>
<keyword evidence="4" id="KW-1185">Reference proteome</keyword>
<organism evidence="3 4">
    <name type="scientific">Camellia sinensis</name>
    <name type="common">Tea plant</name>
    <name type="synonym">Thea sinensis</name>
    <dbReference type="NCBI Taxonomy" id="4442"/>
    <lineage>
        <taxon>Eukaryota</taxon>
        <taxon>Viridiplantae</taxon>
        <taxon>Streptophyta</taxon>
        <taxon>Embryophyta</taxon>
        <taxon>Tracheophyta</taxon>
        <taxon>Spermatophyta</taxon>
        <taxon>Magnoliopsida</taxon>
        <taxon>eudicotyledons</taxon>
        <taxon>Gunneridae</taxon>
        <taxon>Pentapetalae</taxon>
        <taxon>asterids</taxon>
        <taxon>Ericales</taxon>
        <taxon>Theaceae</taxon>
        <taxon>Camellia</taxon>
    </lineage>
</organism>
<accession>A0A7J7GX10</accession>
<feature type="compositionally biased region" description="Polar residues" evidence="1">
    <location>
        <begin position="275"/>
        <end position="287"/>
    </location>
</feature>
<proteinExistence type="predicted"/>
<dbReference type="PANTHER" id="PTHR36350:SF3">
    <property type="entry name" value="TRANSMEMBRANE PROTEIN"/>
    <property type="match status" value="1"/>
</dbReference>
<reference evidence="4" key="1">
    <citation type="journal article" date="2020" name="Nat. Commun.">
        <title>Genome assembly of wild tea tree DASZ reveals pedigree and selection history of tea varieties.</title>
        <authorList>
            <person name="Zhang W."/>
            <person name="Zhang Y."/>
            <person name="Qiu H."/>
            <person name="Guo Y."/>
            <person name="Wan H."/>
            <person name="Zhang X."/>
            <person name="Scossa F."/>
            <person name="Alseekh S."/>
            <person name="Zhang Q."/>
            <person name="Wang P."/>
            <person name="Xu L."/>
            <person name="Schmidt M.H."/>
            <person name="Jia X."/>
            <person name="Li D."/>
            <person name="Zhu A."/>
            <person name="Guo F."/>
            <person name="Chen W."/>
            <person name="Ni D."/>
            <person name="Usadel B."/>
            <person name="Fernie A.R."/>
            <person name="Wen W."/>
        </authorList>
    </citation>
    <scope>NUCLEOTIDE SEQUENCE [LARGE SCALE GENOMIC DNA]</scope>
    <source>
        <strain evidence="4">cv. G240</strain>
    </source>
</reference>
<feature type="region of interest" description="Disordered" evidence="1">
    <location>
        <begin position="260"/>
        <end position="287"/>
    </location>
</feature>
<evidence type="ECO:0000256" key="2">
    <source>
        <dbReference type="SAM" id="Phobius"/>
    </source>
</evidence>
<sequence>MPILSCIFNTTKLHVDNISQFVTTKTKNVTLLDVVVPTILFVIGYVVWAFMSGTWRRKSRNPGVLTRSLSMGVLHGGELAVHRLVDYHDARGDGALWEENVEKQFDDLLDRELPNFKELQRSAGKLEMSGKEDKAVKKLDEAVKKARKEGKSHEAYEFEMLLVEMLIYKGDFEKALQCNCLEDQHITDARRPLYKAIIHILLDDQPKQVAQTHWKEFVKIRKDFLWRPTSQDNSHVHDVVSDFDKFEKVVKQLKKDIKEAQGNSAPKLQRENQLRLPSTTSLNQIAT</sequence>